<dbReference type="AlphaFoldDB" id="A0A9X0ABF4"/>
<evidence type="ECO:0000313" key="1">
    <source>
        <dbReference type="EMBL" id="KAJ8059605.1"/>
    </source>
</evidence>
<comment type="caution">
    <text evidence="1">The sequence shown here is derived from an EMBL/GenBank/DDBJ whole genome shotgun (WGS) entry which is preliminary data.</text>
</comment>
<proteinExistence type="predicted"/>
<dbReference type="EMBL" id="JAPEIS010000014">
    <property type="protein sequence ID" value="KAJ8059605.1"/>
    <property type="molecule type" value="Genomic_DNA"/>
</dbReference>
<evidence type="ECO:0000313" key="2">
    <source>
        <dbReference type="Proteomes" id="UP001152300"/>
    </source>
</evidence>
<name>A0A9X0ABF4_9HELO</name>
<dbReference type="Proteomes" id="UP001152300">
    <property type="component" value="Unassembled WGS sequence"/>
</dbReference>
<organism evidence="1 2">
    <name type="scientific">Sclerotinia nivalis</name>
    <dbReference type="NCBI Taxonomy" id="352851"/>
    <lineage>
        <taxon>Eukaryota</taxon>
        <taxon>Fungi</taxon>
        <taxon>Dikarya</taxon>
        <taxon>Ascomycota</taxon>
        <taxon>Pezizomycotina</taxon>
        <taxon>Leotiomycetes</taxon>
        <taxon>Helotiales</taxon>
        <taxon>Sclerotiniaceae</taxon>
        <taxon>Sclerotinia</taxon>
    </lineage>
</organism>
<accession>A0A9X0ABF4</accession>
<keyword evidence="2" id="KW-1185">Reference proteome</keyword>
<gene>
    <name evidence="1" type="ORF">OCU04_011260</name>
</gene>
<sequence>MADDNSTLVILLEQALSSELKNQIVTAEPSTDSTDAFAAFVQTLENRRLYLMGPTNSGRSPIVLLPCTTIQNLNPVNCTLAPSPNSTVRSIASATIMLAGDPMDLNSQRRINRCERGECFYYRSTDYCMKNCLFPDNRPV</sequence>
<protein>
    <submittedName>
        <fullName evidence="1">Uncharacterized protein</fullName>
    </submittedName>
</protein>
<reference evidence="1" key="1">
    <citation type="submission" date="2022-11" db="EMBL/GenBank/DDBJ databases">
        <title>Genome Resource of Sclerotinia nivalis Strain SnTB1, a Plant Pathogen Isolated from American Ginseng.</title>
        <authorList>
            <person name="Fan S."/>
        </authorList>
    </citation>
    <scope>NUCLEOTIDE SEQUENCE</scope>
    <source>
        <strain evidence="1">SnTB1</strain>
    </source>
</reference>